<evidence type="ECO:0000256" key="2">
    <source>
        <dbReference type="SAM" id="MobiDB-lite"/>
    </source>
</evidence>
<organism evidence="3 4">
    <name type="scientific">Angomonas deanei</name>
    <dbReference type="NCBI Taxonomy" id="59799"/>
    <lineage>
        <taxon>Eukaryota</taxon>
        <taxon>Discoba</taxon>
        <taxon>Euglenozoa</taxon>
        <taxon>Kinetoplastea</taxon>
        <taxon>Metakinetoplastina</taxon>
        <taxon>Trypanosomatida</taxon>
        <taxon>Trypanosomatidae</taxon>
        <taxon>Strigomonadinae</taxon>
        <taxon>Angomonas</taxon>
    </lineage>
</organism>
<evidence type="ECO:0000313" key="4">
    <source>
        <dbReference type="Proteomes" id="UP000515908"/>
    </source>
</evidence>
<evidence type="ECO:0000313" key="3">
    <source>
        <dbReference type="EMBL" id="CAD2218813.1"/>
    </source>
</evidence>
<dbReference type="GO" id="GO:0010564">
    <property type="term" value="P:regulation of cell cycle process"/>
    <property type="evidence" value="ECO:0007669"/>
    <property type="project" value="TreeGrafter"/>
</dbReference>
<dbReference type="VEuPathDB" id="TriTrypDB:ADEAN_000630600"/>
<name>A0A7G2CJN0_9TRYP</name>
<dbReference type="Proteomes" id="UP000515908">
    <property type="component" value="Chromosome 12"/>
</dbReference>
<keyword evidence="4" id="KW-1185">Reference proteome</keyword>
<keyword evidence="1" id="KW-0175">Coiled coil</keyword>
<dbReference type="PANTHER" id="PTHR21574:SF0">
    <property type="entry name" value="CENTROSOMAL PROTEIN OF 120 KDA"/>
    <property type="match status" value="1"/>
</dbReference>
<feature type="region of interest" description="Disordered" evidence="2">
    <location>
        <begin position="336"/>
        <end position="445"/>
    </location>
</feature>
<dbReference type="AlphaFoldDB" id="A0A7G2CJN0"/>
<dbReference type="InterPro" id="IPR039893">
    <property type="entry name" value="CEP120-like"/>
</dbReference>
<dbReference type="PANTHER" id="PTHR21574">
    <property type="entry name" value="CENTROSOMAL PROTEIN OF 120 KDA"/>
    <property type="match status" value="1"/>
</dbReference>
<sequence>MSKDSQSISALLGGSAGYGTAFDLEVWKSQQQARFRSQLTQAKEKLEKAIREEYAKKNSRDLAEMEKAKRELEETARQLQSAADVLKQRSIQFEQREEAFEARRVKVAEQHERHLVKVEERAQRMVDENQLLVADLKAQLREKDTMLLQKDEKLRVAESDYEMLRRKAAKLISESERGADGQKLRDIQCKLAAAEETNLELQKQLRMHLDDVERLQRKNTHLEKEMLNYRTQSEEWGRKYTALLEEWRAKESEYLEREREVVEEKRRELLRSSRSADLARQLQIPHSALPVSDNGDLAQMLRDLQSEVVAGMREVKSSHGAPTRQLVYAERPVQIKAAPVPRERPPSPPPPEEPSVEVEEQPRETPPPQAVEMSATSSYPPVEESWLEGNEWGAPAGLPPLAPPHENSPLRPQDTEERGETLGPADFARARDGASDSGSRSTREEMINFVQQLKMNRQKLLDTGVYTESHAVVREDGRKDKGL</sequence>
<feature type="coiled-coil region" evidence="1">
    <location>
        <begin position="32"/>
        <end position="272"/>
    </location>
</feature>
<dbReference type="GO" id="GO:0005815">
    <property type="term" value="C:microtubule organizing center"/>
    <property type="evidence" value="ECO:0007669"/>
    <property type="project" value="TreeGrafter"/>
</dbReference>
<gene>
    <name evidence="3" type="ORF">ADEAN_000630600</name>
</gene>
<evidence type="ECO:0000256" key="1">
    <source>
        <dbReference type="SAM" id="Coils"/>
    </source>
</evidence>
<reference evidence="3 4" key="1">
    <citation type="submission" date="2020-08" db="EMBL/GenBank/DDBJ databases">
        <authorList>
            <person name="Newling K."/>
            <person name="Davey J."/>
            <person name="Forrester S."/>
        </authorList>
    </citation>
    <scope>NUCLEOTIDE SEQUENCE [LARGE SCALE GENOMIC DNA]</scope>
    <source>
        <strain evidence="4">Crithidia deanei Carvalho (ATCC PRA-265)</strain>
    </source>
</reference>
<proteinExistence type="predicted"/>
<accession>A0A7G2CJN0</accession>
<dbReference type="EMBL" id="LR877156">
    <property type="protein sequence ID" value="CAD2218813.1"/>
    <property type="molecule type" value="Genomic_DNA"/>
</dbReference>
<protein>
    <submittedName>
        <fullName evidence="3">Uncharacterized protein</fullName>
    </submittedName>
</protein>